<dbReference type="AlphaFoldDB" id="A0A8S1UTZ1"/>
<name>A0A8S1UTZ1_PAROT</name>
<comment type="caution">
    <text evidence="1">The sequence shown here is derived from an EMBL/GenBank/DDBJ whole genome shotgun (WGS) entry which is preliminary data.</text>
</comment>
<accession>A0A8S1UTZ1</accession>
<proteinExistence type="predicted"/>
<sequence length="92" mass="11193">MINIETEQDALIFRNQELIIFYSYKQIQIKLKIIQLNEHLNIPKRTWLSLIQLLKSQFQKRGAYDQFKPLQYCRTSYRFEMIIKVVIIATRN</sequence>
<keyword evidence="2" id="KW-1185">Reference proteome</keyword>
<protein>
    <submittedName>
        <fullName evidence="1">Uncharacterized protein</fullName>
    </submittedName>
</protein>
<organism evidence="1 2">
    <name type="scientific">Paramecium octaurelia</name>
    <dbReference type="NCBI Taxonomy" id="43137"/>
    <lineage>
        <taxon>Eukaryota</taxon>
        <taxon>Sar</taxon>
        <taxon>Alveolata</taxon>
        <taxon>Ciliophora</taxon>
        <taxon>Intramacronucleata</taxon>
        <taxon>Oligohymenophorea</taxon>
        <taxon>Peniculida</taxon>
        <taxon>Parameciidae</taxon>
        <taxon>Paramecium</taxon>
    </lineage>
</organism>
<gene>
    <name evidence="1" type="ORF">POCTA_138.1.T0500217</name>
</gene>
<evidence type="ECO:0000313" key="2">
    <source>
        <dbReference type="Proteomes" id="UP000683925"/>
    </source>
</evidence>
<dbReference type="Proteomes" id="UP000683925">
    <property type="component" value="Unassembled WGS sequence"/>
</dbReference>
<dbReference type="EMBL" id="CAJJDP010000050">
    <property type="protein sequence ID" value="CAD8167707.1"/>
    <property type="molecule type" value="Genomic_DNA"/>
</dbReference>
<evidence type="ECO:0000313" key="1">
    <source>
        <dbReference type="EMBL" id="CAD8167707.1"/>
    </source>
</evidence>
<reference evidence="1" key="1">
    <citation type="submission" date="2021-01" db="EMBL/GenBank/DDBJ databases">
        <authorList>
            <consortium name="Genoscope - CEA"/>
            <person name="William W."/>
        </authorList>
    </citation>
    <scope>NUCLEOTIDE SEQUENCE</scope>
</reference>